<reference evidence="1" key="1">
    <citation type="submission" date="2019-12" db="EMBL/GenBank/DDBJ databases">
        <title>Comparative genomics gives insights into the taxonomy of the Azoarcus-Aromatoleum group and reveals separate origins of nif in the plant-associated Azoarcus and non-plant-associated Aromatoleum sub-groups.</title>
        <authorList>
            <person name="Lafos M."/>
            <person name="Maluk M."/>
            <person name="Batista M."/>
            <person name="Junghare M."/>
            <person name="Carmona M."/>
            <person name="Faoro H."/>
            <person name="Cruz L.M."/>
            <person name="Battistoni F."/>
            <person name="De Souza E."/>
            <person name="Pedrosa F."/>
            <person name="Chen W.-M."/>
            <person name="Poole P.S."/>
            <person name="Dixon R.A."/>
            <person name="James E.K."/>
        </authorList>
    </citation>
    <scope>NUCLEOTIDE SEQUENCE</scope>
    <source>
        <strain evidence="1">U120</strain>
    </source>
</reference>
<comment type="caution">
    <text evidence="1">The sequence shown here is derived from an EMBL/GenBank/DDBJ whole genome shotgun (WGS) entry which is preliminary data.</text>
</comment>
<sequence>METRLSLRYTGPAVDAGAMDVYEASANMIAFSEFMVAAVKTSYGNSTEARAEVAGFAQGSFVTDLVFTVGGPAASLFSALTPDHLITVVKEAFGLWKHLKGSPPAAVTQAGQHVFVTNNSGQVIQVQTDTLNLVFNEKATDAVGRFVREAVNQQGVDAVEIAAAKDPIAWVTQAEAASFVPVVKEALVSENVVRMTLILVAPVFQDGNKWRFSDGATTFSAAILDEAFLERVNGGERFGKGDALEVEMLIVQTRSASKISLDRSVLKVIEHREAAQQTRLL</sequence>
<evidence type="ECO:0000313" key="2">
    <source>
        <dbReference type="Proteomes" id="UP000601990"/>
    </source>
</evidence>
<protein>
    <submittedName>
        <fullName evidence="1">Uncharacterized protein</fullName>
    </submittedName>
</protein>
<proteinExistence type="predicted"/>
<evidence type="ECO:0000313" key="1">
    <source>
        <dbReference type="EMBL" id="NMF95189.1"/>
    </source>
</evidence>
<accession>A0ABX1N7D3</accession>
<name>A0ABX1N7D3_9RHOO</name>
<dbReference type="EMBL" id="WTVH01000052">
    <property type="protein sequence ID" value="NMF95189.1"/>
    <property type="molecule type" value="Genomic_DNA"/>
</dbReference>
<organism evidence="1 2">
    <name type="scientific">Aromatoleum buckelii</name>
    <dbReference type="NCBI Taxonomy" id="200254"/>
    <lineage>
        <taxon>Bacteria</taxon>
        <taxon>Pseudomonadati</taxon>
        <taxon>Pseudomonadota</taxon>
        <taxon>Betaproteobacteria</taxon>
        <taxon>Rhodocyclales</taxon>
        <taxon>Rhodocyclaceae</taxon>
        <taxon>Aromatoleum</taxon>
    </lineage>
</organism>
<dbReference type="RefSeq" id="WP_169200389.1">
    <property type="nucleotide sequence ID" value="NZ_WTVH02000009.1"/>
</dbReference>
<gene>
    <name evidence="1" type="ORF">GO608_17925</name>
</gene>
<keyword evidence="2" id="KW-1185">Reference proteome</keyword>
<dbReference type="Proteomes" id="UP000601990">
    <property type="component" value="Unassembled WGS sequence"/>
</dbReference>